<feature type="domain" description="Methyl-accepting transducer" evidence="8">
    <location>
        <begin position="254"/>
        <end position="483"/>
    </location>
</feature>
<evidence type="ECO:0000256" key="6">
    <source>
        <dbReference type="SAM" id="MobiDB-lite"/>
    </source>
</evidence>
<comment type="similarity">
    <text evidence="3">Belongs to the methyl-accepting chemotaxis (MCP) protein family.</text>
</comment>
<feature type="transmembrane region" description="Helical" evidence="7">
    <location>
        <begin position="12"/>
        <end position="33"/>
    </location>
</feature>
<keyword evidence="5" id="KW-0175">Coiled coil</keyword>
<dbReference type="PRINTS" id="PR00260">
    <property type="entry name" value="CHEMTRNSDUCR"/>
</dbReference>
<keyword evidence="2" id="KW-0488">Methylation</keyword>
<dbReference type="InterPro" id="IPR004090">
    <property type="entry name" value="Chemotax_Me-accpt_rcpt"/>
</dbReference>
<feature type="region of interest" description="Disordered" evidence="6">
    <location>
        <begin position="504"/>
        <end position="565"/>
    </location>
</feature>
<dbReference type="PROSITE" id="PS50111">
    <property type="entry name" value="CHEMOTAXIS_TRANSDUC_2"/>
    <property type="match status" value="1"/>
</dbReference>
<feature type="compositionally biased region" description="Low complexity" evidence="6">
    <location>
        <begin position="520"/>
        <end position="540"/>
    </location>
</feature>
<dbReference type="Proteomes" id="UP000199706">
    <property type="component" value="Unassembled WGS sequence"/>
</dbReference>
<dbReference type="EMBL" id="FNCJ01000002">
    <property type="protein sequence ID" value="SDG10708.1"/>
    <property type="molecule type" value="Genomic_DNA"/>
</dbReference>
<gene>
    <name evidence="10" type="ORF">SAMN05216466_102126</name>
</gene>
<dbReference type="InterPro" id="IPR004091">
    <property type="entry name" value="Chemotax_Me-accpt_rcpt_Me-site"/>
</dbReference>
<name>A0A1G7RIV7_9BURK</name>
<dbReference type="GO" id="GO:0006935">
    <property type="term" value="P:chemotaxis"/>
    <property type="evidence" value="ECO:0007669"/>
    <property type="project" value="InterPro"/>
</dbReference>
<dbReference type="Pfam" id="PF00015">
    <property type="entry name" value="MCPsignal"/>
    <property type="match status" value="1"/>
</dbReference>
<feature type="domain" description="HAMP" evidence="9">
    <location>
        <begin position="196"/>
        <end position="249"/>
    </location>
</feature>
<evidence type="ECO:0000313" key="10">
    <source>
        <dbReference type="EMBL" id="SDG10708.1"/>
    </source>
</evidence>
<organism evidence="10 11">
    <name type="scientific">Paraburkholderia phenazinium</name>
    <dbReference type="NCBI Taxonomy" id="60549"/>
    <lineage>
        <taxon>Bacteria</taxon>
        <taxon>Pseudomonadati</taxon>
        <taxon>Pseudomonadota</taxon>
        <taxon>Betaproteobacteria</taxon>
        <taxon>Burkholderiales</taxon>
        <taxon>Burkholderiaceae</taxon>
        <taxon>Paraburkholderia</taxon>
    </lineage>
</organism>
<evidence type="ECO:0000256" key="5">
    <source>
        <dbReference type="SAM" id="Coils"/>
    </source>
</evidence>
<reference evidence="10 11" key="1">
    <citation type="submission" date="2016-10" db="EMBL/GenBank/DDBJ databases">
        <authorList>
            <person name="de Groot N.N."/>
        </authorList>
    </citation>
    <scope>NUCLEOTIDE SEQUENCE [LARGE SCALE GENOMIC DNA]</scope>
    <source>
        <strain evidence="10 11">LMG 2247</strain>
    </source>
</reference>
<dbReference type="InterPro" id="IPR003660">
    <property type="entry name" value="HAMP_dom"/>
</dbReference>
<proteinExistence type="inferred from homology"/>
<dbReference type="CDD" id="cd06225">
    <property type="entry name" value="HAMP"/>
    <property type="match status" value="1"/>
</dbReference>
<dbReference type="RefSeq" id="WP_090682108.1">
    <property type="nucleotide sequence ID" value="NZ_CADERL010000014.1"/>
</dbReference>
<keyword evidence="7" id="KW-1133">Transmembrane helix</keyword>
<protein>
    <submittedName>
        <fullName evidence="10">Methyl-accepting chemotaxis protein</fullName>
    </submittedName>
</protein>
<evidence type="ECO:0000256" key="1">
    <source>
        <dbReference type="ARBA" id="ARBA00004370"/>
    </source>
</evidence>
<evidence type="ECO:0000256" key="4">
    <source>
        <dbReference type="PROSITE-ProRule" id="PRU00284"/>
    </source>
</evidence>
<dbReference type="SMART" id="SM00283">
    <property type="entry name" value="MA"/>
    <property type="match status" value="1"/>
</dbReference>
<dbReference type="Pfam" id="PF00672">
    <property type="entry name" value="HAMP"/>
    <property type="match status" value="1"/>
</dbReference>
<evidence type="ECO:0000259" key="9">
    <source>
        <dbReference type="PROSITE" id="PS50885"/>
    </source>
</evidence>
<dbReference type="AlphaFoldDB" id="A0A1G7RIV7"/>
<dbReference type="InterPro" id="IPR051310">
    <property type="entry name" value="MCP_chemotaxis"/>
</dbReference>
<sequence length="565" mass="60491">MEIRRKLQVFSLITIVSMGAGLLVTTLGLNIAMKAEDRSHLLEKQVQGITEIKASALSTIQLDPTSSDTTKIFSDAEHNIDTWSQTLRPMFDTPERAEKFRTVSEGWKAYDQKSHQLFELATHDAKSANDQTTTLYHTDFQPFQANLERMAGDLNQLAADANDRAHAVVTQLFMTVVACMLLGMAVVCVMVFFLARALNRSVSSLQGAIEQISQSHDFTLRAPVLQRDEIGRTAEAFNSLIARVAAALREVLSTAESVGTATRQIAAGNTDLSSRTEEQAASLQETAASMEQLTATVRHNTDNAQQAATLAGSASHIAQRGGDVVGRVVETMHGITDSSSKMAEIISVIEGIAFQTNILALNAAVEAARAGEQGRGFAVVAGEVRTLAQRSATAAKEIKELIGDSASRVEAGSRLVAEAGNTINEIVDSVKRVTDIVSEISAASQEQNTGIQQVNQAVTQMDQMTQQNAALVEEASAAAQSMAQQAQGLRQAVSIFRLDETRAGASNPAVTRSEPRSVTPRARLPVRAPAAKPKALPAAKVEPRPAERQASATSTASADANWQTF</sequence>
<evidence type="ECO:0000256" key="7">
    <source>
        <dbReference type="SAM" id="Phobius"/>
    </source>
</evidence>
<keyword evidence="7" id="KW-0472">Membrane</keyword>
<feature type="transmembrane region" description="Helical" evidence="7">
    <location>
        <begin position="172"/>
        <end position="195"/>
    </location>
</feature>
<evidence type="ECO:0000256" key="2">
    <source>
        <dbReference type="ARBA" id="ARBA00022481"/>
    </source>
</evidence>
<accession>A0A1G7RIV7</accession>
<dbReference type="GO" id="GO:0004888">
    <property type="term" value="F:transmembrane signaling receptor activity"/>
    <property type="evidence" value="ECO:0007669"/>
    <property type="project" value="InterPro"/>
</dbReference>
<keyword evidence="4" id="KW-0807">Transducer</keyword>
<keyword evidence="7" id="KW-0812">Transmembrane</keyword>
<dbReference type="SMART" id="SM00304">
    <property type="entry name" value="HAMP"/>
    <property type="match status" value="1"/>
</dbReference>
<dbReference type="SUPFAM" id="SSF58104">
    <property type="entry name" value="Methyl-accepting chemotaxis protein (MCP) signaling domain"/>
    <property type="match status" value="1"/>
</dbReference>
<dbReference type="GO" id="GO:0007165">
    <property type="term" value="P:signal transduction"/>
    <property type="evidence" value="ECO:0007669"/>
    <property type="project" value="UniProtKB-KW"/>
</dbReference>
<dbReference type="OrthoDB" id="8595413at2"/>
<dbReference type="GO" id="GO:0005886">
    <property type="term" value="C:plasma membrane"/>
    <property type="evidence" value="ECO:0007669"/>
    <property type="project" value="TreeGrafter"/>
</dbReference>
<dbReference type="PROSITE" id="PS00538">
    <property type="entry name" value="CHEMOTAXIS_TRANSDUC_1"/>
    <property type="match status" value="1"/>
</dbReference>
<evidence type="ECO:0000313" key="11">
    <source>
        <dbReference type="Proteomes" id="UP000199706"/>
    </source>
</evidence>
<evidence type="ECO:0000256" key="3">
    <source>
        <dbReference type="ARBA" id="ARBA00029447"/>
    </source>
</evidence>
<dbReference type="PANTHER" id="PTHR43531:SF14">
    <property type="entry name" value="METHYL-ACCEPTING CHEMOTAXIS PROTEIN I-RELATED"/>
    <property type="match status" value="1"/>
</dbReference>
<dbReference type="CDD" id="cd11386">
    <property type="entry name" value="MCP_signal"/>
    <property type="match status" value="1"/>
</dbReference>
<feature type="compositionally biased region" description="Low complexity" evidence="6">
    <location>
        <begin position="550"/>
        <end position="565"/>
    </location>
</feature>
<dbReference type="PANTHER" id="PTHR43531">
    <property type="entry name" value="PROTEIN ICFG"/>
    <property type="match status" value="1"/>
</dbReference>
<dbReference type="PROSITE" id="PS50885">
    <property type="entry name" value="HAMP"/>
    <property type="match status" value="1"/>
</dbReference>
<evidence type="ECO:0000259" key="8">
    <source>
        <dbReference type="PROSITE" id="PS50111"/>
    </source>
</evidence>
<dbReference type="FunFam" id="1.10.287.950:FF:000001">
    <property type="entry name" value="Methyl-accepting chemotaxis sensory transducer"/>
    <property type="match status" value="1"/>
</dbReference>
<comment type="subcellular location">
    <subcellularLocation>
        <location evidence="1">Membrane</location>
    </subcellularLocation>
</comment>
<dbReference type="InterPro" id="IPR004089">
    <property type="entry name" value="MCPsignal_dom"/>
</dbReference>
<dbReference type="Gene3D" id="1.10.287.950">
    <property type="entry name" value="Methyl-accepting chemotaxis protein"/>
    <property type="match status" value="1"/>
</dbReference>
<feature type="coiled-coil region" evidence="5">
    <location>
        <begin position="454"/>
        <end position="492"/>
    </location>
</feature>